<evidence type="ECO:0000313" key="2">
    <source>
        <dbReference type="EMBL" id="ACQ89888.1"/>
    </source>
</evidence>
<proteinExistence type="predicted"/>
<organism evidence="2">
    <name type="scientific">Enterococcus faecalis</name>
    <name type="common">Streptococcus faecalis</name>
    <dbReference type="NCBI Taxonomy" id="1351"/>
    <lineage>
        <taxon>Bacteria</taxon>
        <taxon>Bacillati</taxon>
        <taxon>Bacillota</taxon>
        <taxon>Bacilli</taxon>
        <taxon>Lactobacillales</taxon>
        <taxon>Enterococcaceae</taxon>
        <taxon>Enterococcus</taxon>
    </lineage>
</organism>
<reference evidence="2" key="2">
    <citation type="submission" date="2009-03" db="EMBL/GenBank/DDBJ databases">
        <title>Acquired DNA containing D-alanine,D-serine operons in vancomycin resistant Enterococcus faecalis.</title>
        <authorList>
            <person name="Boyd D.A."/>
            <person name="Mulvey M.R."/>
        </authorList>
    </citation>
    <scope>NUCLEOTIDE SEQUENCE</scope>
    <source>
        <strain evidence="2">N00-0410</strain>
    </source>
</reference>
<evidence type="ECO:0000256" key="1">
    <source>
        <dbReference type="SAM" id="SignalP"/>
    </source>
</evidence>
<feature type="chain" id="PRO_5002941711" evidence="1">
    <location>
        <begin position="28"/>
        <end position="228"/>
    </location>
</feature>
<keyword evidence="1" id="KW-0732">Signal</keyword>
<name>C4P4K5_ENTFL</name>
<feature type="signal peptide" evidence="1">
    <location>
        <begin position="1"/>
        <end position="27"/>
    </location>
</feature>
<accession>C4P4K5</accession>
<dbReference type="RefSeq" id="WP_274844617.1">
    <property type="nucleotide sequence ID" value="NZ_JANEVZ010000001.1"/>
</dbReference>
<reference evidence="2" key="1">
    <citation type="journal article" date="2002" name="Antimicrob. Agents Chemother.">
        <title>Molecular characterization of the vanE gene cluster in vancomycin-resistant Enterococcus faecalis N00-410 isolated in Canada.</title>
        <authorList>
            <person name="Boyd D.A."/>
            <person name="Cabral T."/>
            <person name="Van Caeseele P."/>
            <person name="Wylie J."/>
            <person name="Mulvey M.R."/>
        </authorList>
    </citation>
    <scope>NUCLEOTIDE SEQUENCE</scope>
    <source>
        <strain evidence="2">N00-0410</strain>
    </source>
</reference>
<dbReference type="EMBL" id="FJ872411">
    <property type="protein sequence ID" value="ACQ89888.1"/>
    <property type="molecule type" value="Genomic_DNA"/>
</dbReference>
<protein>
    <submittedName>
        <fullName evidence="2">VE28</fullName>
    </submittedName>
</protein>
<dbReference type="AlphaFoldDB" id="C4P4K5"/>
<sequence>MMLNKKMLISSALLSMLGLGFAGQVFADEGDSQTIEGIKGETSADVITRGNLGKIDPTDPITPLPEGDDRWIKVTLPTAVVFESTEDQTGIKSSDKYEILNESGRPVKVDVTNYNITGGNGVKAMTSLNIKRSAGYKGNENVNLVSTESGAEIKNYEINQEFVRLANTNGDFGDTKNGDKSTNFQFTGTMNKDNLKEEQNFVESKLTFKFTALRMDGLTIEEAKDQGK</sequence>